<evidence type="ECO:0000313" key="2">
    <source>
        <dbReference type="EMBL" id="MWG36165.1"/>
    </source>
</evidence>
<gene>
    <name evidence="2" type="ORF">GQS65_17015</name>
</gene>
<evidence type="ECO:0000256" key="1">
    <source>
        <dbReference type="SAM" id="Phobius"/>
    </source>
</evidence>
<keyword evidence="1" id="KW-0812">Transmembrane</keyword>
<organism evidence="2 3">
    <name type="scientific">Halomarina oriensis</name>
    <dbReference type="NCBI Taxonomy" id="671145"/>
    <lineage>
        <taxon>Archaea</taxon>
        <taxon>Methanobacteriati</taxon>
        <taxon>Methanobacteriota</taxon>
        <taxon>Stenosarchaea group</taxon>
        <taxon>Halobacteria</taxon>
        <taxon>Halobacteriales</taxon>
        <taxon>Natronomonadaceae</taxon>
        <taxon>Halomarina</taxon>
    </lineage>
</organism>
<name>A0A6B0GVK5_9EURY</name>
<evidence type="ECO:0000313" key="3">
    <source>
        <dbReference type="Proteomes" id="UP000451471"/>
    </source>
</evidence>
<protein>
    <recommendedName>
        <fullName evidence="4">DUF485 domain-containing protein</fullName>
    </recommendedName>
</protein>
<keyword evidence="1" id="KW-1133">Transmembrane helix</keyword>
<accession>A0A6B0GVK5</accession>
<evidence type="ECO:0008006" key="4">
    <source>
        <dbReference type="Google" id="ProtNLM"/>
    </source>
</evidence>
<feature type="transmembrane region" description="Helical" evidence="1">
    <location>
        <begin position="20"/>
        <end position="40"/>
    </location>
</feature>
<dbReference type="RefSeq" id="WP_158205819.1">
    <property type="nucleotide sequence ID" value="NZ_WSZK01000030.1"/>
</dbReference>
<keyword evidence="1" id="KW-0472">Membrane</keyword>
<feature type="transmembrane region" description="Helical" evidence="1">
    <location>
        <begin position="46"/>
        <end position="72"/>
    </location>
</feature>
<comment type="caution">
    <text evidence="2">The sequence shown here is derived from an EMBL/GenBank/DDBJ whole genome shotgun (WGS) entry which is preliminary data.</text>
</comment>
<dbReference type="AlphaFoldDB" id="A0A6B0GVK5"/>
<dbReference type="EMBL" id="WSZK01000030">
    <property type="protein sequence ID" value="MWG36165.1"/>
    <property type="molecule type" value="Genomic_DNA"/>
</dbReference>
<proteinExistence type="predicted"/>
<sequence>MSPDTPRQLYLRSHQWSSYLVRGLVVFLVLALLYSVLFLSGPRSGLGLAVWFGLVWDLAWFGLAAYTVYLLYRFVGAVERMTGDDRF</sequence>
<dbReference type="Proteomes" id="UP000451471">
    <property type="component" value="Unassembled WGS sequence"/>
</dbReference>
<reference evidence="2 3" key="1">
    <citation type="submission" date="2019-12" db="EMBL/GenBank/DDBJ databases">
        <title>Halocatena pleomorpha gen. nov. sp. nov., an extremely halophilic archaeon of family Halobacteriaceae isolated from saltpan soil.</title>
        <authorList>
            <person name="Pal Y."/>
            <person name="Verma A."/>
            <person name="Krishnamurthi S."/>
            <person name="Kumar P."/>
        </authorList>
    </citation>
    <scope>NUCLEOTIDE SEQUENCE [LARGE SCALE GENOMIC DNA]</scope>
    <source>
        <strain evidence="2 3">JCM 16495</strain>
    </source>
</reference>
<keyword evidence="3" id="KW-1185">Reference proteome</keyword>